<dbReference type="SUPFAM" id="SSF55874">
    <property type="entry name" value="ATPase domain of HSP90 chaperone/DNA topoisomerase II/histidine kinase"/>
    <property type="match status" value="1"/>
</dbReference>
<feature type="chain" id="PRO_5042581449" evidence="3">
    <location>
        <begin position="19"/>
        <end position="695"/>
    </location>
</feature>
<dbReference type="GO" id="GO:0000155">
    <property type="term" value="F:phosphorelay sensor kinase activity"/>
    <property type="evidence" value="ECO:0007669"/>
    <property type="project" value="InterPro"/>
</dbReference>
<dbReference type="InterPro" id="IPR050640">
    <property type="entry name" value="Bact_2-comp_sensor_kinase"/>
</dbReference>
<protein>
    <submittedName>
        <fullName evidence="6">Tetratricopeptide repeat protein</fullName>
    </submittedName>
</protein>
<dbReference type="InterPro" id="IPR019734">
    <property type="entry name" value="TPR_rpt"/>
</dbReference>
<accession>A0AAJ5WWW7</accession>
<dbReference type="InterPro" id="IPR003594">
    <property type="entry name" value="HATPase_dom"/>
</dbReference>
<keyword evidence="2" id="KW-0812">Transmembrane</keyword>
<dbReference type="Pfam" id="PF13424">
    <property type="entry name" value="TPR_12"/>
    <property type="match status" value="2"/>
</dbReference>
<keyword evidence="1" id="KW-0175">Coiled coil</keyword>
<dbReference type="Proteomes" id="UP001220610">
    <property type="component" value="Chromosome"/>
</dbReference>
<evidence type="ECO:0000313" key="7">
    <source>
        <dbReference type="Proteomes" id="UP001220610"/>
    </source>
</evidence>
<evidence type="ECO:0000259" key="5">
    <source>
        <dbReference type="Pfam" id="PF06580"/>
    </source>
</evidence>
<evidence type="ECO:0000256" key="3">
    <source>
        <dbReference type="SAM" id="SignalP"/>
    </source>
</evidence>
<reference evidence="6" key="1">
    <citation type="submission" date="2023-03" db="EMBL/GenBank/DDBJ databases">
        <title>Andean soil-derived lignocellulolytic bacterial consortium as a source of novel taxa and putative plastic-active enzymes.</title>
        <authorList>
            <person name="Diaz-Garcia L."/>
            <person name="Chuvochina M."/>
            <person name="Feuerriegel G."/>
            <person name="Bunk B."/>
            <person name="Sproer C."/>
            <person name="Streit W.R."/>
            <person name="Rodriguez L.M."/>
            <person name="Overmann J."/>
            <person name="Jimenez D.J."/>
        </authorList>
    </citation>
    <scope>NUCLEOTIDE SEQUENCE</scope>
    <source>
        <strain evidence="6">MAG 7</strain>
    </source>
</reference>
<feature type="signal peptide" evidence="3">
    <location>
        <begin position="1"/>
        <end position="18"/>
    </location>
</feature>
<dbReference type="InterPro" id="IPR010559">
    <property type="entry name" value="Sig_transdc_His_kin_internal"/>
</dbReference>
<dbReference type="PANTHER" id="PTHR34220">
    <property type="entry name" value="SENSOR HISTIDINE KINASE YPDA"/>
    <property type="match status" value="1"/>
</dbReference>
<name>A0AAJ5WWW7_9BACT</name>
<feature type="domain" description="Histidine kinase/HSP90-like ATPase" evidence="4">
    <location>
        <begin position="585"/>
        <end position="692"/>
    </location>
</feature>
<proteinExistence type="predicted"/>
<dbReference type="PANTHER" id="PTHR34220:SF7">
    <property type="entry name" value="SENSOR HISTIDINE KINASE YPDA"/>
    <property type="match status" value="1"/>
</dbReference>
<dbReference type="Pfam" id="PF13374">
    <property type="entry name" value="TPR_10"/>
    <property type="match status" value="1"/>
</dbReference>
<feature type="domain" description="Signal transduction histidine kinase internal region" evidence="5">
    <location>
        <begin position="484"/>
        <end position="564"/>
    </location>
</feature>
<dbReference type="AlphaFoldDB" id="A0AAJ5WWW7"/>
<organism evidence="6 7">
    <name type="scientific">Candidatus Pseudobacter hemicellulosilyticus</name>
    <dbReference type="NCBI Taxonomy" id="3121375"/>
    <lineage>
        <taxon>Bacteria</taxon>
        <taxon>Pseudomonadati</taxon>
        <taxon>Bacteroidota</taxon>
        <taxon>Chitinophagia</taxon>
        <taxon>Chitinophagales</taxon>
        <taxon>Chitinophagaceae</taxon>
        <taxon>Pseudobacter</taxon>
    </lineage>
</organism>
<keyword evidence="2" id="KW-1133">Transmembrane helix</keyword>
<evidence type="ECO:0000256" key="2">
    <source>
        <dbReference type="SAM" id="Phobius"/>
    </source>
</evidence>
<gene>
    <name evidence="6" type="ORF">P0Y53_06075</name>
</gene>
<evidence type="ECO:0000313" key="6">
    <source>
        <dbReference type="EMBL" id="WEK37063.1"/>
    </source>
</evidence>
<dbReference type="SMART" id="SM00028">
    <property type="entry name" value="TPR"/>
    <property type="match status" value="7"/>
</dbReference>
<dbReference type="Gene3D" id="3.30.565.10">
    <property type="entry name" value="Histidine kinase-like ATPase, C-terminal domain"/>
    <property type="match status" value="1"/>
</dbReference>
<evidence type="ECO:0000256" key="1">
    <source>
        <dbReference type="SAM" id="Coils"/>
    </source>
</evidence>
<dbReference type="InterPro" id="IPR011990">
    <property type="entry name" value="TPR-like_helical_dom_sf"/>
</dbReference>
<dbReference type="Pfam" id="PF02518">
    <property type="entry name" value="HATPase_c"/>
    <property type="match status" value="1"/>
</dbReference>
<dbReference type="Gene3D" id="1.25.40.10">
    <property type="entry name" value="Tetratricopeptide repeat domain"/>
    <property type="match status" value="2"/>
</dbReference>
<keyword evidence="2" id="KW-0472">Membrane</keyword>
<keyword evidence="3" id="KW-0732">Signal</keyword>
<dbReference type="InterPro" id="IPR036890">
    <property type="entry name" value="HATPase_C_sf"/>
</dbReference>
<sequence length="695" mass="76982">MKPLVTLLLLVMGQTVCASNRIDSLLHALRQHPAADKERLHLLNELAFDYAVADPAKGSATADEAIQLASQLKNLSGLASSYSNKGVNLVALGQDSLALTYYQQSLQLHQQEENLRGMARIYNNMAIVYVGQSDYARALDNHRKCYAVFEQLGNKLMMAQSLNNTGVVYLYLADYPRALAYYLKALAILEQLDNKDALAHALTNIGIIYKNLTDPQLALSYHRRAAALYEQTGNRQGLASTLGNMGVAYDMAEKPDTALIHYRQALAINTQLGNSRRIASDLTNMGIAFNGLGRPDSALHRFREAYQLYELSGDKNSTSIVLNQLGNLYMKLPDSIALREGIGLRERHRQALAWFQSSLQLAREAAAADRLSETWKALSEAHEQMNEPAKALAAYKQHILYRDSVYNSEKQQQVTRNEMRFEFEKKEMQAAAELTAERTRRNAIAGSAAILLLAVSTVFFFYRRRLIAEKKERLAAARAEAVAAEMKALRLQMNPHFIFNALNSISGFISSNQSQEADRFLVKFARLMRITLENSEQTEVELHTDLQALELYLELEALRHQQRFTYSISIDQSIDAGNTLIPPMLLQPFVENSILHGLPAKKEQGHIAIRVFEQDGMLYCTVADNGIGIGHAAAGGSAGPATTAGVSSKRSMGLAITRERISSHNKLHGSHASVSLTDTGGGTLATVRLPLRLSF</sequence>
<dbReference type="GO" id="GO:0016020">
    <property type="term" value="C:membrane"/>
    <property type="evidence" value="ECO:0007669"/>
    <property type="project" value="InterPro"/>
</dbReference>
<dbReference type="EMBL" id="CP119311">
    <property type="protein sequence ID" value="WEK37063.1"/>
    <property type="molecule type" value="Genomic_DNA"/>
</dbReference>
<dbReference type="Pfam" id="PF06580">
    <property type="entry name" value="His_kinase"/>
    <property type="match status" value="1"/>
</dbReference>
<feature type="transmembrane region" description="Helical" evidence="2">
    <location>
        <begin position="443"/>
        <end position="462"/>
    </location>
</feature>
<dbReference type="SUPFAM" id="SSF48452">
    <property type="entry name" value="TPR-like"/>
    <property type="match status" value="2"/>
</dbReference>
<evidence type="ECO:0000259" key="4">
    <source>
        <dbReference type="Pfam" id="PF02518"/>
    </source>
</evidence>
<feature type="coiled-coil region" evidence="1">
    <location>
        <begin position="467"/>
        <end position="494"/>
    </location>
</feature>